<evidence type="ECO:0000313" key="3">
    <source>
        <dbReference type="EMBL" id="KAG6713262.1"/>
    </source>
</evidence>
<comment type="similarity">
    <text evidence="1">Belongs to the GASA family.</text>
</comment>
<dbReference type="PANTHER" id="PTHR23201:SF136">
    <property type="entry name" value="GIBBERELLIN-REGULATED FAMILY PROTEIN"/>
    <property type="match status" value="1"/>
</dbReference>
<protein>
    <recommendedName>
        <fullName evidence="5">Gibberellin regulated protein</fullName>
    </recommendedName>
</protein>
<reference evidence="3" key="1">
    <citation type="submission" date="2021-01" db="EMBL/GenBank/DDBJ databases">
        <authorList>
            <person name="Lovell J.T."/>
            <person name="Bentley N."/>
            <person name="Bhattarai G."/>
            <person name="Jenkins J.W."/>
            <person name="Sreedasyam A."/>
            <person name="Alarcon Y."/>
            <person name="Bock C."/>
            <person name="Boston L."/>
            <person name="Carlson J."/>
            <person name="Cervantes K."/>
            <person name="Clermont K."/>
            <person name="Krom N."/>
            <person name="Kubenka K."/>
            <person name="Mamidi S."/>
            <person name="Mattison C."/>
            <person name="Monteros M."/>
            <person name="Pisani C."/>
            <person name="Plott C."/>
            <person name="Rajasekar S."/>
            <person name="Rhein H.S."/>
            <person name="Rohla C."/>
            <person name="Song M."/>
            <person name="Hilaire R.S."/>
            <person name="Shu S."/>
            <person name="Wells L."/>
            <person name="Wang X."/>
            <person name="Webber J."/>
            <person name="Heerema R.J."/>
            <person name="Klein P."/>
            <person name="Conner P."/>
            <person name="Grauke L."/>
            <person name="Grimwood J."/>
            <person name="Schmutz J."/>
            <person name="Randall J.J."/>
        </authorList>
    </citation>
    <scope>NUCLEOTIDE SEQUENCE</scope>
    <source>
        <tissue evidence="3">Leaf</tissue>
    </source>
</reference>
<gene>
    <name evidence="3" type="ORF">I3842_05G143500</name>
</gene>
<dbReference type="Proteomes" id="UP000811246">
    <property type="component" value="Chromosome 5"/>
</dbReference>
<evidence type="ECO:0008006" key="5">
    <source>
        <dbReference type="Google" id="ProtNLM"/>
    </source>
</evidence>
<evidence type="ECO:0000256" key="2">
    <source>
        <dbReference type="SAM" id="SignalP"/>
    </source>
</evidence>
<dbReference type="PANTHER" id="PTHR23201">
    <property type="entry name" value="EXTENSIN, PROLINE-RICH PROTEIN"/>
    <property type="match status" value="1"/>
</dbReference>
<accession>A0A922F2U4</accession>
<dbReference type="EMBL" id="CM031829">
    <property type="protein sequence ID" value="KAG6713262.1"/>
    <property type="molecule type" value="Genomic_DNA"/>
</dbReference>
<sequence length="79" mass="8520">MALRLLILLMVAFLFCIALGGGLCNVRCSLHSRPKVCIRACGTSCARCKCVPPGLLQATDACGRCYTDMPTHHNKPKCP</sequence>
<evidence type="ECO:0000256" key="1">
    <source>
        <dbReference type="ARBA" id="ARBA00010582"/>
    </source>
</evidence>
<dbReference type="Pfam" id="PF02704">
    <property type="entry name" value="GASA"/>
    <property type="match status" value="1"/>
</dbReference>
<feature type="signal peptide" evidence="2">
    <location>
        <begin position="1"/>
        <end position="20"/>
    </location>
</feature>
<feature type="chain" id="PRO_5037023985" description="Gibberellin regulated protein" evidence="2">
    <location>
        <begin position="21"/>
        <end position="79"/>
    </location>
</feature>
<organism evidence="3 4">
    <name type="scientific">Carya illinoinensis</name>
    <name type="common">Pecan</name>
    <dbReference type="NCBI Taxonomy" id="32201"/>
    <lineage>
        <taxon>Eukaryota</taxon>
        <taxon>Viridiplantae</taxon>
        <taxon>Streptophyta</taxon>
        <taxon>Embryophyta</taxon>
        <taxon>Tracheophyta</taxon>
        <taxon>Spermatophyta</taxon>
        <taxon>Magnoliopsida</taxon>
        <taxon>eudicotyledons</taxon>
        <taxon>Gunneridae</taxon>
        <taxon>Pentapetalae</taxon>
        <taxon>rosids</taxon>
        <taxon>fabids</taxon>
        <taxon>Fagales</taxon>
        <taxon>Juglandaceae</taxon>
        <taxon>Carya</taxon>
    </lineage>
</organism>
<dbReference type="AlphaFoldDB" id="A0A922F2U4"/>
<dbReference type="InterPro" id="IPR003854">
    <property type="entry name" value="GASA"/>
</dbReference>
<proteinExistence type="inferred from homology"/>
<comment type="caution">
    <text evidence="3">The sequence shown here is derived from an EMBL/GenBank/DDBJ whole genome shotgun (WGS) entry which is preliminary data.</text>
</comment>
<keyword evidence="2" id="KW-0732">Signal</keyword>
<evidence type="ECO:0000313" key="4">
    <source>
        <dbReference type="Proteomes" id="UP000811246"/>
    </source>
</evidence>
<name>A0A922F2U4_CARIL</name>